<dbReference type="Pfam" id="PF07679">
    <property type="entry name" value="I-set"/>
    <property type="match status" value="1"/>
</dbReference>
<sequence length="539" mass="54732">MNSFIRRGRNGLLAAATAAVLVIAPTMSANAATAVEPTVGSDKPLYLVSPEDGSLYPEGTSILWGAAVAAAPTPGDEEYDSPWIRPAGADQMRQFISPRGQERNINAWNAYASLGNPATNLIPDVSGFGNTTAGLGTPSGAAAVAIAGGKYSLGVAYIHQDTTTVVEVNYTYIEVTANSNPSLATYTWDVPEVQVPDSAPAITTQPASATVNPGASATFTAAADGKPVPSVQWQSNAGSGWADVAGATNASLTVSNTTLAQSGTQYRAVFTNTLGSVTTDAATLTVAPVAPSKPTTGESDIADPAKGAQSVTIPAGVAAAQTVQVWNWAGAAAQPANLGQAVVDADGNVVVDIHDLAKFPAGLNTVAFTLAGDSSFTVTSWTSFTKLSGTGDPLTDTADVVATVTASDLWALEATESVIDFGNVARNATATASLGKVTVIDDRNELKGWNLDATWGDFVKAGTTDTIAASNLTVAPKFFAGYNAIAGITVGSGAHIAESTPVSTLPSGALFDAALAFKAPVTAQAGEYHSTLTLTLTTK</sequence>
<feature type="domain" description="Ig-like" evidence="2">
    <location>
        <begin position="200"/>
        <end position="285"/>
    </location>
</feature>
<name>A0A6I4NUC0_9MICO</name>
<dbReference type="Gene3D" id="2.60.40.10">
    <property type="entry name" value="Immunoglobulins"/>
    <property type="match status" value="1"/>
</dbReference>
<keyword evidence="1" id="KW-0732">Signal</keyword>
<dbReference type="SUPFAM" id="SSF48726">
    <property type="entry name" value="Immunoglobulin"/>
    <property type="match status" value="1"/>
</dbReference>
<dbReference type="Proteomes" id="UP000438182">
    <property type="component" value="Unassembled WGS sequence"/>
</dbReference>
<keyword evidence="4" id="KW-1185">Reference proteome</keyword>
<protein>
    <recommendedName>
        <fullName evidence="2">Ig-like domain-containing protein</fullName>
    </recommendedName>
</protein>
<dbReference type="EMBL" id="WSTA01000014">
    <property type="protein sequence ID" value="MWB97880.1"/>
    <property type="molecule type" value="Genomic_DNA"/>
</dbReference>
<reference evidence="3 4" key="1">
    <citation type="submission" date="2019-12" db="EMBL/GenBank/DDBJ databases">
        <authorList>
            <person name="Kim Y.S."/>
        </authorList>
    </citation>
    <scope>NUCLEOTIDE SEQUENCE [LARGE SCALE GENOMIC DNA]</scope>
    <source>
        <strain evidence="3 4">MMS17-SY077</strain>
    </source>
</reference>
<organism evidence="3 4">
    <name type="scientific">Agromyces seonyuensis</name>
    <dbReference type="NCBI Taxonomy" id="2662446"/>
    <lineage>
        <taxon>Bacteria</taxon>
        <taxon>Bacillati</taxon>
        <taxon>Actinomycetota</taxon>
        <taxon>Actinomycetes</taxon>
        <taxon>Micrococcales</taxon>
        <taxon>Microbacteriaceae</taxon>
        <taxon>Agromyces</taxon>
    </lineage>
</organism>
<proteinExistence type="predicted"/>
<feature type="chain" id="PRO_5026186676" description="Ig-like domain-containing protein" evidence="1">
    <location>
        <begin position="32"/>
        <end position="539"/>
    </location>
</feature>
<dbReference type="InterPro" id="IPR003599">
    <property type="entry name" value="Ig_sub"/>
</dbReference>
<accession>A0A6I4NUC0</accession>
<evidence type="ECO:0000313" key="3">
    <source>
        <dbReference type="EMBL" id="MWB97880.1"/>
    </source>
</evidence>
<feature type="signal peptide" evidence="1">
    <location>
        <begin position="1"/>
        <end position="31"/>
    </location>
</feature>
<dbReference type="InterPro" id="IPR036179">
    <property type="entry name" value="Ig-like_dom_sf"/>
</dbReference>
<dbReference type="InterPro" id="IPR013783">
    <property type="entry name" value="Ig-like_fold"/>
</dbReference>
<evidence type="ECO:0000259" key="2">
    <source>
        <dbReference type="PROSITE" id="PS50835"/>
    </source>
</evidence>
<dbReference type="PROSITE" id="PS50835">
    <property type="entry name" value="IG_LIKE"/>
    <property type="match status" value="1"/>
</dbReference>
<dbReference type="SMART" id="SM00409">
    <property type="entry name" value="IG"/>
    <property type="match status" value="1"/>
</dbReference>
<dbReference type="RefSeq" id="WP_160423227.1">
    <property type="nucleotide sequence ID" value="NZ_WSTA01000014.1"/>
</dbReference>
<evidence type="ECO:0000313" key="4">
    <source>
        <dbReference type="Proteomes" id="UP000438182"/>
    </source>
</evidence>
<comment type="caution">
    <text evidence="3">The sequence shown here is derived from an EMBL/GenBank/DDBJ whole genome shotgun (WGS) entry which is preliminary data.</text>
</comment>
<dbReference type="AlphaFoldDB" id="A0A6I4NUC0"/>
<gene>
    <name evidence="3" type="ORF">GB864_04855</name>
</gene>
<dbReference type="InterPro" id="IPR007110">
    <property type="entry name" value="Ig-like_dom"/>
</dbReference>
<dbReference type="InterPro" id="IPR013098">
    <property type="entry name" value="Ig_I-set"/>
</dbReference>
<evidence type="ECO:0000256" key="1">
    <source>
        <dbReference type="SAM" id="SignalP"/>
    </source>
</evidence>
<dbReference type="GO" id="GO:0005975">
    <property type="term" value="P:carbohydrate metabolic process"/>
    <property type="evidence" value="ECO:0007669"/>
    <property type="project" value="UniProtKB-ARBA"/>
</dbReference>